<dbReference type="FunFam" id="3.40.50.300:FF:000042">
    <property type="entry name" value="Maltose/maltodextrin ABC transporter, ATP-binding protein"/>
    <property type="match status" value="1"/>
</dbReference>
<dbReference type="Gene3D" id="2.40.50.140">
    <property type="entry name" value="Nucleic acid-binding proteins"/>
    <property type="match status" value="1"/>
</dbReference>
<dbReference type="GO" id="GO:0140359">
    <property type="term" value="F:ABC-type transporter activity"/>
    <property type="evidence" value="ECO:0007669"/>
    <property type="project" value="UniProtKB-ARBA"/>
</dbReference>
<gene>
    <name evidence="5" type="primary">malK_3</name>
    <name evidence="5" type="ORF">PSAL_022310</name>
</gene>
<dbReference type="Gene3D" id="3.40.50.300">
    <property type="entry name" value="P-loop containing nucleotide triphosphate hydrolases"/>
    <property type="match status" value="1"/>
</dbReference>
<dbReference type="InterPro" id="IPR008995">
    <property type="entry name" value="Mo/tungstate-bd_C_term_dom"/>
</dbReference>
<protein>
    <submittedName>
        <fullName evidence="5">Maltose/maltodextrin import ATP-binding protein MalK</fullName>
    </submittedName>
</protein>
<evidence type="ECO:0000256" key="2">
    <source>
        <dbReference type="ARBA" id="ARBA00022448"/>
    </source>
</evidence>
<dbReference type="PANTHER" id="PTHR43875:SF1">
    <property type="entry name" value="OSMOPROTECTIVE COMPOUNDS UPTAKE ATP-BINDING PROTEIN GGTA"/>
    <property type="match status" value="1"/>
</dbReference>
<dbReference type="PANTHER" id="PTHR43875">
    <property type="entry name" value="MALTODEXTRIN IMPORT ATP-BINDING PROTEIN MSMX"/>
    <property type="match status" value="1"/>
</dbReference>
<name>A0A418SKU1_9RHOB</name>
<evidence type="ECO:0000256" key="1">
    <source>
        <dbReference type="ARBA" id="ARBA00005417"/>
    </source>
</evidence>
<proteinExistence type="inferred from homology"/>
<organism evidence="5 6">
    <name type="scientific">Pseudooceanicola algae</name>
    <dbReference type="NCBI Taxonomy" id="1537215"/>
    <lineage>
        <taxon>Bacteria</taxon>
        <taxon>Pseudomonadati</taxon>
        <taxon>Pseudomonadota</taxon>
        <taxon>Alphaproteobacteria</taxon>
        <taxon>Rhodobacterales</taxon>
        <taxon>Paracoccaceae</taxon>
        <taxon>Pseudooceanicola</taxon>
    </lineage>
</organism>
<dbReference type="PROSITE" id="PS00211">
    <property type="entry name" value="ABC_TRANSPORTER_1"/>
    <property type="match status" value="1"/>
</dbReference>
<dbReference type="Gene3D" id="2.40.50.100">
    <property type="match status" value="1"/>
</dbReference>
<dbReference type="EMBL" id="CP060436">
    <property type="protein sequence ID" value="QPM90988.1"/>
    <property type="molecule type" value="Genomic_DNA"/>
</dbReference>
<dbReference type="InterPro" id="IPR027417">
    <property type="entry name" value="P-loop_NTPase"/>
</dbReference>
<dbReference type="GO" id="GO:0016887">
    <property type="term" value="F:ATP hydrolysis activity"/>
    <property type="evidence" value="ECO:0007669"/>
    <property type="project" value="InterPro"/>
</dbReference>
<keyword evidence="4 5" id="KW-0067">ATP-binding</keyword>
<evidence type="ECO:0000313" key="5">
    <source>
        <dbReference type="EMBL" id="QPM90988.1"/>
    </source>
</evidence>
<dbReference type="InterPro" id="IPR012340">
    <property type="entry name" value="NA-bd_OB-fold"/>
</dbReference>
<dbReference type="AlphaFoldDB" id="A0A418SKU1"/>
<dbReference type="SUPFAM" id="SSF50331">
    <property type="entry name" value="MOP-like"/>
    <property type="match status" value="1"/>
</dbReference>
<dbReference type="Pfam" id="PF08402">
    <property type="entry name" value="TOBE_2"/>
    <property type="match status" value="1"/>
</dbReference>
<dbReference type="InterPro" id="IPR013611">
    <property type="entry name" value="Transp-assoc_OB_typ2"/>
</dbReference>
<dbReference type="SMART" id="SM00382">
    <property type="entry name" value="AAA"/>
    <property type="match status" value="1"/>
</dbReference>
<dbReference type="OrthoDB" id="9802264at2"/>
<dbReference type="InterPro" id="IPR003439">
    <property type="entry name" value="ABC_transporter-like_ATP-bd"/>
</dbReference>
<dbReference type="PROSITE" id="PS50893">
    <property type="entry name" value="ABC_TRANSPORTER_2"/>
    <property type="match status" value="1"/>
</dbReference>
<evidence type="ECO:0000313" key="6">
    <source>
        <dbReference type="Proteomes" id="UP000283786"/>
    </source>
</evidence>
<dbReference type="GO" id="GO:0055052">
    <property type="term" value="C:ATP-binding cassette (ABC) transporter complex, substrate-binding subunit-containing"/>
    <property type="evidence" value="ECO:0007669"/>
    <property type="project" value="TreeGrafter"/>
</dbReference>
<dbReference type="GO" id="GO:0005524">
    <property type="term" value="F:ATP binding"/>
    <property type="evidence" value="ECO:0007669"/>
    <property type="project" value="UniProtKB-KW"/>
</dbReference>
<keyword evidence="3" id="KW-0547">Nucleotide-binding</keyword>
<dbReference type="InterPro" id="IPR017871">
    <property type="entry name" value="ABC_transporter-like_CS"/>
</dbReference>
<dbReference type="InterPro" id="IPR047641">
    <property type="entry name" value="ABC_transpr_MalK/UgpC-like"/>
</dbReference>
<dbReference type="KEGG" id="palw:PSAL_022310"/>
<comment type="similarity">
    <text evidence="1">Belongs to the ABC transporter superfamily.</text>
</comment>
<keyword evidence="6" id="KW-1185">Reference proteome</keyword>
<evidence type="ECO:0000256" key="3">
    <source>
        <dbReference type="ARBA" id="ARBA00022741"/>
    </source>
</evidence>
<sequence>MPDILHASGGTGIPALSLRNVSKSYGETEVVSGLSLDLHAGEFVALLGASGSGKSTTLRMLAGLERPSSGKVMMAGQDVTDSRPAARNIALMFQSYALYPHLSVKQNIATPLRQAQLSALARLPGAGLLSACTRRRNADIDRRTRDIARMLRLDGLLDRKPGQLSGGQQQRVALARALVRDPSAFLLDEPLSNLDTALRHSTREEIRELHRRTGHAFLLVTHDQADALSMADRVAVMIAGRIAQCAPAGDIYHRPANRDVARFIGAHRMNILSPGPEAIALHPRGAKDEIGVRPEALRIDPEGGLSARLTSAAFHGEETLLHLRTEGDAELLVVTDGTAPLVPQGETMRFSAEATRLHCFDPTTGDRLEMAS</sequence>
<dbReference type="Pfam" id="PF00005">
    <property type="entry name" value="ABC_tran"/>
    <property type="match status" value="1"/>
</dbReference>
<dbReference type="InterPro" id="IPR003593">
    <property type="entry name" value="AAA+_ATPase"/>
</dbReference>
<dbReference type="Proteomes" id="UP000283786">
    <property type="component" value="Chromosome"/>
</dbReference>
<dbReference type="SUPFAM" id="SSF52540">
    <property type="entry name" value="P-loop containing nucleoside triphosphate hydrolases"/>
    <property type="match status" value="1"/>
</dbReference>
<reference evidence="5 6" key="1">
    <citation type="submission" date="2020-08" db="EMBL/GenBank/DDBJ databases">
        <title>Genome sequence of Rhodobacteraceae bacterium Lw-13e.</title>
        <authorList>
            <person name="Poehlein A."/>
            <person name="Wolter L."/>
            <person name="Daniel R."/>
            <person name="Brinkhoff T."/>
        </authorList>
    </citation>
    <scope>NUCLEOTIDE SEQUENCE [LARGE SCALE GENOMIC DNA]</scope>
    <source>
        <strain evidence="5 6">Lw-13e</strain>
    </source>
</reference>
<keyword evidence="2" id="KW-0813">Transport</keyword>
<evidence type="ECO:0000256" key="4">
    <source>
        <dbReference type="ARBA" id="ARBA00022840"/>
    </source>
</evidence>
<accession>A0A418SKU1</accession>